<dbReference type="Gene3D" id="3.30.700.10">
    <property type="entry name" value="Glycoprotein, Type 4 Pilin"/>
    <property type="match status" value="1"/>
</dbReference>
<evidence type="ECO:0000313" key="3">
    <source>
        <dbReference type="Proteomes" id="UP000243745"/>
    </source>
</evidence>
<keyword evidence="1" id="KW-0472">Membrane</keyword>
<dbReference type="AlphaFoldDB" id="A0A662ZJF8"/>
<keyword evidence="1" id="KW-1133">Transmembrane helix</keyword>
<dbReference type="Proteomes" id="UP000243745">
    <property type="component" value="Unassembled WGS sequence"/>
</dbReference>
<name>A0A662ZJF8_9GAMM</name>
<dbReference type="Pfam" id="PF07963">
    <property type="entry name" value="N_methyl"/>
    <property type="match status" value="1"/>
</dbReference>
<feature type="transmembrane region" description="Helical" evidence="1">
    <location>
        <begin position="12"/>
        <end position="35"/>
    </location>
</feature>
<dbReference type="NCBIfam" id="TIGR02532">
    <property type="entry name" value="IV_pilin_GFxxxE"/>
    <property type="match status" value="1"/>
</dbReference>
<organism evidence="2 3">
    <name type="scientific">Ruminobacter amylophilus</name>
    <dbReference type="NCBI Taxonomy" id="867"/>
    <lineage>
        <taxon>Bacteria</taxon>
        <taxon>Pseudomonadati</taxon>
        <taxon>Pseudomonadota</taxon>
        <taxon>Gammaproteobacteria</taxon>
        <taxon>Aeromonadales</taxon>
        <taxon>Succinivibrionaceae</taxon>
        <taxon>Ruminobacter</taxon>
    </lineage>
</organism>
<protein>
    <submittedName>
        <fullName evidence="2">N-terminal methylation site-containing protein</fullName>
    </submittedName>
</protein>
<gene>
    <name evidence="2" type="ORF">SAMN02910344_01991</name>
</gene>
<dbReference type="RefSeq" id="WP_177178567.1">
    <property type="nucleotide sequence ID" value="NZ_FOXF01000050.1"/>
</dbReference>
<keyword evidence="3" id="KW-1185">Reference proteome</keyword>
<accession>A0A662ZJF8</accession>
<dbReference type="InterPro" id="IPR045584">
    <property type="entry name" value="Pilin-like"/>
</dbReference>
<proteinExistence type="predicted"/>
<reference evidence="2 3" key="1">
    <citation type="submission" date="2016-10" db="EMBL/GenBank/DDBJ databases">
        <authorList>
            <person name="Varghese N."/>
            <person name="Submissions S."/>
        </authorList>
    </citation>
    <scope>NUCLEOTIDE SEQUENCE [LARGE SCALE GENOMIC DNA]</scope>
    <source>
        <strain evidence="2 3">DSM 1361</strain>
    </source>
</reference>
<evidence type="ECO:0000256" key="1">
    <source>
        <dbReference type="SAM" id="Phobius"/>
    </source>
</evidence>
<dbReference type="SUPFAM" id="SSF54523">
    <property type="entry name" value="Pili subunits"/>
    <property type="match status" value="1"/>
</dbReference>
<sequence length="211" mass="23348">MFNKAGNRNGFTLIELVIVVVVVGIIAIVAIPHFIDLQKDSRISALHGLKGAIDFSSIMVHDRAVIAGTEKLESSYDCYELNSLSKQCTDSARIMAVYGRPRASEDGLVRAMYLKAVKRSDEDRENDGKKSDFVWVYDIPSEGRIVLYQPHSPEVKGITVNDRGDLGASSGCGIIYQQPYMQEIEKQDDAGNTVTVRTLIDYKVALVDKDC</sequence>
<dbReference type="InterPro" id="IPR012902">
    <property type="entry name" value="N_methyl_site"/>
</dbReference>
<keyword evidence="1" id="KW-0812">Transmembrane</keyword>
<evidence type="ECO:0000313" key="2">
    <source>
        <dbReference type="EMBL" id="SFP65893.1"/>
    </source>
</evidence>
<dbReference type="EMBL" id="FOXF01000050">
    <property type="protein sequence ID" value="SFP65893.1"/>
    <property type="molecule type" value="Genomic_DNA"/>
</dbReference>